<dbReference type="EMBL" id="CM032187">
    <property type="protein sequence ID" value="KAG7090108.1"/>
    <property type="molecule type" value="Genomic_DNA"/>
</dbReference>
<dbReference type="Proteomes" id="UP001049176">
    <property type="component" value="Chromosome 7"/>
</dbReference>
<organism evidence="2 3">
    <name type="scientific">Marasmius oreades</name>
    <name type="common">fairy-ring Marasmius</name>
    <dbReference type="NCBI Taxonomy" id="181124"/>
    <lineage>
        <taxon>Eukaryota</taxon>
        <taxon>Fungi</taxon>
        <taxon>Dikarya</taxon>
        <taxon>Basidiomycota</taxon>
        <taxon>Agaricomycotina</taxon>
        <taxon>Agaricomycetes</taxon>
        <taxon>Agaricomycetidae</taxon>
        <taxon>Agaricales</taxon>
        <taxon>Marasmiineae</taxon>
        <taxon>Marasmiaceae</taxon>
        <taxon>Marasmius</taxon>
    </lineage>
</organism>
<dbReference type="GeneID" id="66080795"/>
<accession>A0A9P7UQ92</accession>
<feature type="region of interest" description="Disordered" evidence="1">
    <location>
        <begin position="484"/>
        <end position="516"/>
    </location>
</feature>
<gene>
    <name evidence="2" type="ORF">E1B28_011720</name>
</gene>
<comment type="caution">
    <text evidence="2">The sequence shown here is derived from an EMBL/GenBank/DDBJ whole genome shotgun (WGS) entry which is preliminary data.</text>
</comment>
<dbReference type="AlphaFoldDB" id="A0A9P7UQ92"/>
<evidence type="ECO:0000313" key="2">
    <source>
        <dbReference type="EMBL" id="KAG7090108.1"/>
    </source>
</evidence>
<name>A0A9P7UQ92_9AGAR</name>
<proteinExistence type="predicted"/>
<protein>
    <submittedName>
        <fullName evidence="2">Uncharacterized protein</fullName>
    </submittedName>
</protein>
<evidence type="ECO:0000256" key="1">
    <source>
        <dbReference type="SAM" id="MobiDB-lite"/>
    </source>
</evidence>
<sequence>MEAFTGASKVKIGNANFSSVGRDQYNDCTIHQAIVETRVKKKINEDLRDLSQFTEIKRGDIYKNKDVCYSWRLCSNGKDDTEAAVYIAQIMIAGRLGDSKFTVKTYRGRNAAREWRRDFSRCSKDWLRDIPLFGYNQSSVPSLIFCGELIPLAHLDGRLGGVALYYISLLRSSLGCSRNELWMDPTQGRFCRGPIGPNCRFWKDQDVDIMVPSDVEFLKQDVFIRYLTGLGEQADLWFLGVLNYTSRAEKLRVEDIPATNHPQVTSRLTNSTIAFSENARWWTWESCRCLDTEQTRADGATRFRLIDGWRKIELESISEQYSWLSQALSVFHAHNISLDEDEDLSNYKLVWPHFKLTGTLQKSKRKHQRRELLPTPIYLIFLPSHFPAYHWSFDPTGQTPLSPKTCKYLGLPFKLSLKIDYRQDSWPTKIYKVLNDYQNARRLDPRTTDFTLFLRRFPIFKVIPAENRFQEIVEENVPLPLVNARQRDSEPVPESKLSDDNNHQGKDQSPDESDEPLSLELLFEDIQAEGSTYNAKRTNTILTRKRTKRSMLGALFTPLIRGIKYLRCIDSNEDACGSE</sequence>
<dbReference type="RefSeq" id="XP_043006578.1">
    <property type="nucleotide sequence ID" value="XM_043160805.1"/>
</dbReference>
<dbReference type="KEGG" id="more:E1B28_011720"/>
<reference evidence="2" key="1">
    <citation type="journal article" date="2021" name="Genome Biol. Evol.">
        <title>The assembled and annotated genome of the fairy-ring fungus Marasmius oreades.</title>
        <authorList>
            <person name="Hiltunen M."/>
            <person name="Ament-Velasquez S.L."/>
            <person name="Johannesson H."/>
        </authorList>
    </citation>
    <scope>NUCLEOTIDE SEQUENCE</scope>
    <source>
        <strain evidence="2">03SP1</strain>
    </source>
</reference>
<dbReference type="OrthoDB" id="3063510at2759"/>
<keyword evidence="3" id="KW-1185">Reference proteome</keyword>
<feature type="compositionally biased region" description="Basic and acidic residues" evidence="1">
    <location>
        <begin position="496"/>
        <end position="509"/>
    </location>
</feature>
<evidence type="ECO:0000313" key="3">
    <source>
        <dbReference type="Proteomes" id="UP001049176"/>
    </source>
</evidence>